<accession>F8L7K3</accession>
<organism evidence="1 2">
    <name type="scientific">Simkania negevensis (strain ATCC VR-1471 / DSM 27360 / Z)</name>
    <dbReference type="NCBI Taxonomy" id="331113"/>
    <lineage>
        <taxon>Bacteria</taxon>
        <taxon>Pseudomonadati</taxon>
        <taxon>Chlamydiota</taxon>
        <taxon>Chlamydiia</taxon>
        <taxon>Parachlamydiales</taxon>
        <taxon>Simkaniaceae</taxon>
        <taxon>Simkania</taxon>
    </lineage>
</organism>
<reference evidence="1 2" key="2">
    <citation type="journal article" date="2011" name="Mol. Biol. Evol.">
        <title>Unity in variety--the pan-genome of the Chlamydiae.</title>
        <authorList>
            <person name="Collingro A."/>
            <person name="Tischler P."/>
            <person name="Weinmaier T."/>
            <person name="Penz T."/>
            <person name="Heinz E."/>
            <person name="Brunham R.C."/>
            <person name="Read T.D."/>
            <person name="Bavoil P.M."/>
            <person name="Sachse K."/>
            <person name="Kahane S."/>
            <person name="Friedman M.G."/>
            <person name="Rattei T."/>
            <person name="Myers G.S."/>
            <person name="Horn M."/>
        </authorList>
    </citation>
    <scope>NUCLEOTIDE SEQUENCE [LARGE SCALE GENOMIC DNA]</scope>
    <source>
        <strain evidence="2">ATCC VR-1471 / Z</strain>
    </source>
</reference>
<reference key="1">
    <citation type="journal article" date="2011" name="Mol. Biol. Evol.">
        <title>Unity in variety -- the pan-genome of the Chlamydiae.</title>
        <authorList>
            <person name="Collingro A."/>
            <person name="Tischler P."/>
            <person name="Weinmaier T."/>
            <person name="Penz T."/>
            <person name="Heinz E."/>
            <person name="Brunham R.C."/>
            <person name="Read T.D."/>
            <person name="Bavoil P.M."/>
            <person name="Sachse K."/>
            <person name="Kahane S."/>
            <person name="Friedman M.G."/>
            <person name="Rattei T."/>
            <person name="Myers G.S.A."/>
            <person name="Horn M."/>
        </authorList>
    </citation>
    <scope>NUCLEOTIDE SEQUENCE</scope>
    <source>
        <strain>Z</strain>
    </source>
</reference>
<protein>
    <submittedName>
        <fullName evidence="1">Uncharacterized protein</fullName>
    </submittedName>
</protein>
<sequence length="1196" mass="137970">MIKPMGSFAYKHCPTWVQTFCERTGELSQLASTLSNIDKEEDPLVFKLRKALDDLKLNIDKSLPTVHTHATQTHLALKAILDLTDAEQEKALGNPSNFAAVINPLKALDLVLLNFVNPTLRNPQPSIDEIKRRIPPADLALDEQLAKIQGILAKVISFSSSRGTREIEHALQKFGGGGDAPQPLSFRHHPLHELRHLIGCFMNNADYIVLDDREDRLRRTLEHLGCYSEMFGHVNEDDQSYSSIKEYISAKLGPKALLSGTKENLEKLKEEISRYLRLRIAKFTPRADEDFFLMLYESGRRSHHLRVRRIETKEEKIAWSQEHLAQDLMNQDEDIIWEAFIQYDEIILMKHYFKRIMEHRECTNVKDLADNVDRVLLYFQHIPPSQAKEAVLSQLSHVLIAWVSFSINWIHTHTSGNNTTSLDELNRINEAVIQKKYEEAIRLLKREIEHGPMNQALAANGGAVSPLKDLQAIKTKFDDEIRLLQVAPEINFEEELESSRNGLAEIMSYYATYHIVMNHICRIPQNQSQEIYNRLIEQVQEKPTEKTRTFFKLLAEEINKLDDVSIFAKWLAKFLMFLVYAPIRLFANHTTKSGLHFIQHYIQLPFKEPLGKIHISPFEKLTRCFNANLAAMKSWAEDVTCEKYGSTTRDEGLKRILKNPKLNANFEQEELVMKSGLLAVDLFVNISHIHEFPAMLRRNINANVDAPFFALHEDHFLNKMAHIFKSAIMAVPHMAVEIFYYLCLILDHFINLMVQWGAKKILVSYDLPNRLFKSFSRNVYNRQYIPVFDEMILKQFRLIENAIDEESSGSLQAEKESSTTRETIKEMIKNLLELVELRHNLTKEEIRSPRKDDIPFVDEHTREIIRGLLNDNLSETLVNLLITLIQSLFNEERMNDFLLNFIRAISASLTTQASILTEEDREQLRLTHGGLSEQIIKDGIKSKCYKQELAIRETLQRIIDKSVHRVVDQVVTEKTTSRRAPVEYLAWMERTFYGPERTNFVSGMRQKIEAFKNNRAKRGALLIEIQRDFRSFMNELEKKHLALDDEPIAQTRRLQYFAKKVLLPNLLKFSESLRDLMHDQTAYGACERALDDFSRNLLSQKIYFHSMQAIENEKSRQESQGVIGKMRAVLQTIGEKGGPVAAAKVEDALTKKINTFATGVLALPKNSPFTESAICQVFLIPFLEGNEVMPDLRYSD</sequence>
<evidence type="ECO:0000313" key="2">
    <source>
        <dbReference type="Proteomes" id="UP000000496"/>
    </source>
</evidence>
<name>F8L7K3_SIMNZ</name>
<dbReference type="KEGG" id="sng:SNE_A08590"/>
<dbReference type="EMBL" id="FR872582">
    <property type="protein sequence ID" value="CCB88736.1"/>
    <property type="molecule type" value="Genomic_DNA"/>
</dbReference>
<proteinExistence type="predicted"/>
<keyword evidence="2" id="KW-1185">Reference proteome</keyword>
<dbReference type="AlphaFoldDB" id="F8L7K3"/>
<gene>
    <name evidence="1" type="ordered locus">SNE_A08590</name>
</gene>
<dbReference type="Proteomes" id="UP000000496">
    <property type="component" value="Chromosome gsn.131"/>
</dbReference>
<dbReference type="HOGENOM" id="CLU_271252_0_0_0"/>
<evidence type="ECO:0000313" key="1">
    <source>
        <dbReference type="EMBL" id="CCB88736.1"/>
    </source>
</evidence>
<dbReference type="STRING" id="331113.SNE_A08590"/>